<evidence type="ECO:0000256" key="2">
    <source>
        <dbReference type="ARBA" id="ARBA00023315"/>
    </source>
</evidence>
<dbReference type="Pfam" id="PF00698">
    <property type="entry name" value="Acyl_transf_1"/>
    <property type="match status" value="1"/>
</dbReference>
<dbReference type="EMBL" id="JADOER010000011">
    <property type="protein sequence ID" value="MBT9313038.1"/>
    <property type="molecule type" value="Genomic_DNA"/>
</dbReference>
<dbReference type="SMART" id="SM00827">
    <property type="entry name" value="PKS_AT"/>
    <property type="match status" value="1"/>
</dbReference>
<organism evidence="6 7">
    <name type="scientific">Leptothoe kymatousa TAU-MAC 1615</name>
    <dbReference type="NCBI Taxonomy" id="2364775"/>
    <lineage>
        <taxon>Bacteria</taxon>
        <taxon>Bacillati</taxon>
        <taxon>Cyanobacteriota</taxon>
        <taxon>Cyanophyceae</taxon>
        <taxon>Nodosilineales</taxon>
        <taxon>Cymatolegaceae</taxon>
        <taxon>Leptothoe</taxon>
        <taxon>Leptothoe kymatousa</taxon>
    </lineage>
</organism>
<reference evidence="6 7" key="1">
    <citation type="journal article" date="2021" name="Mar. Drugs">
        <title>Genome Reduction and Secondary Metabolism of the Marine Sponge-Associated Cyanobacterium Leptothoe.</title>
        <authorList>
            <person name="Konstantinou D."/>
            <person name="Popin R.V."/>
            <person name="Fewer D.P."/>
            <person name="Sivonen K."/>
            <person name="Gkelis S."/>
        </authorList>
    </citation>
    <scope>NUCLEOTIDE SEQUENCE [LARGE SCALE GENOMIC DNA]</scope>
    <source>
        <strain evidence="6 7">TAU-MAC 1615</strain>
    </source>
</reference>
<evidence type="ECO:0000313" key="7">
    <source>
        <dbReference type="Proteomes" id="UP001196661"/>
    </source>
</evidence>
<dbReference type="Gene3D" id="3.30.70.250">
    <property type="entry name" value="Malonyl-CoA ACP transacylase, ACP-binding"/>
    <property type="match status" value="1"/>
</dbReference>
<name>A0ABS5Y5C0_9CYAN</name>
<gene>
    <name evidence="6" type="primary">fabD</name>
    <name evidence="6" type="ORF">IXB28_12530</name>
</gene>
<dbReference type="InterPro" id="IPR016036">
    <property type="entry name" value="Malonyl_transacylase_ACP-bd"/>
</dbReference>
<proteinExistence type="inferred from homology"/>
<dbReference type="InterPro" id="IPR016035">
    <property type="entry name" value="Acyl_Trfase/lysoPLipase"/>
</dbReference>
<dbReference type="InterPro" id="IPR004410">
    <property type="entry name" value="Malonyl_CoA-ACP_transAc_FabD"/>
</dbReference>
<dbReference type="SUPFAM" id="SSF52151">
    <property type="entry name" value="FabD/lysophospholipase-like"/>
    <property type="match status" value="1"/>
</dbReference>
<dbReference type="InterPro" id="IPR014043">
    <property type="entry name" value="Acyl_transferase_dom"/>
</dbReference>
<evidence type="ECO:0000256" key="4">
    <source>
        <dbReference type="PIRNR" id="PIRNR000446"/>
    </source>
</evidence>
<dbReference type="Proteomes" id="UP001196661">
    <property type="component" value="Unassembled WGS sequence"/>
</dbReference>
<dbReference type="EC" id="2.3.1.39" evidence="4"/>
<evidence type="ECO:0000256" key="3">
    <source>
        <dbReference type="ARBA" id="ARBA00048462"/>
    </source>
</evidence>
<sequence length="303" mass="32233">MTKKTVWVFPGQGSQAIGMGADLAAVAKDKFSQADDILGWSILDLCQSDDAQLGKTLYTQPCLYVVECILADLLKSRGLQPDVVAGHSLGEYSALYTAGVFDFIAGLRLVKRRAELMSQAEDGAMAALMGFDRDELDAKLAAMEGVVLANDNNPGQVVISGTPDAVEAVMAGIKTKRAVKLNVSGAFHSPLMSPAAREFDQILSGVPFKTATVPVMSNVDPELSVDGEVLKQRLMGQMTGTVRWREISLALPEQAVEAVVEVGPGKVLTGLIKRTCRSLRLNNVGTLEQAEAVTSSLLAQPTV</sequence>
<protein>
    <recommendedName>
        <fullName evidence="4">Malonyl CoA-acyl carrier protein transacylase</fullName>
        <ecNumber evidence="4">2.3.1.39</ecNumber>
    </recommendedName>
</protein>
<accession>A0ABS5Y5C0</accession>
<dbReference type="SUPFAM" id="SSF55048">
    <property type="entry name" value="Probable ACP-binding domain of malonyl-CoA ACP transacylase"/>
    <property type="match status" value="1"/>
</dbReference>
<dbReference type="RefSeq" id="WP_215618930.1">
    <property type="nucleotide sequence ID" value="NZ_JADOER010000011.1"/>
</dbReference>
<evidence type="ECO:0000313" key="6">
    <source>
        <dbReference type="EMBL" id="MBT9313038.1"/>
    </source>
</evidence>
<dbReference type="GO" id="GO:0004314">
    <property type="term" value="F:[acyl-carrier-protein] S-malonyltransferase activity"/>
    <property type="evidence" value="ECO:0007669"/>
    <property type="project" value="UniProtKB-EC"/>
</dbReference>
<evidence type="ECO:0000256" key="1">
    <source>
        <dbReference type="ARBA" id="ARBA00022679"/>
    </source>
</evidence>
<dbReference type="Gene3D" id="3.40.366.10">
    <property type="entry name" value="Malonyl-Coenzyme A Acyl Carrier Protein, domain 2"/>
    <property type="match status" value="1"/>
</dbReference>
<dbReference type="InterPro" id="IPR024925">
    <property type="entry name" value="Malonyl_CoA-ACP_transAc"/>
</dbReference>
<feature type="domain" description="Malonyl-CoA:ACP transacylase (MAT)" evidence="5">
    <location>
        <begin position="8"/>
        <end position="301"/>
    </location>
</feature>
<keyword evidence="7" id="KW-1185">Reference proteome</keyword>
<evidence type="ECO:0000259" key="5">
    <source>
        <dbReference type="SMART" id="SM00827"/>
    </source>
</evidence>
<keyword evidence="1 4" id="KW-0808">Transferase</keyword>
<comment type="similarity">
    <text evidence="4">Belongs to the fabD family.</text>
</comment>
<dbReference type="PANTHER" id="PTHR42681">
    <property type="entry name" value="MALONYL-COA-ACYL CARRIER PROTEIN TRANSACYLASE, MITOCHONDRIAL"/>
    <property type="match status" value="1"/>
</dbReference>
<dbReference type="PANTHER" id="PTHR42681:SF1">
    <property type="entry name" value="MALONYL-COA-ACYL CARRIER PROTEIN TRANSACYLASE, MITOCHONDRIAL"/>
    <property type="match status" value="1"/>
</dbReference>
<keyword evidence="2 4" id="KW-0012">Acyltransferase</keyword>
<comment type="catalytic activity">
    <reaction evidence="3 4">
        <text>holo-[ACP] + malonyl-CoA = malonyl-[ACP] + CoA</text>
        <dbReference type="Rhea" id="RHEA:41792"/>
        <dbReference type="Rhea" id="RHEA-COMP:9623"/>
        <dbReference type="Rhea" id="RHEA-COMP:9685"/>
        <dbReference type="ChEBI" id="CHEBI:57287"/>
        <dbReference type="ChEBI" id="CHEBI:57384"/>
        <dbReference type="ChEBI" id="CHEBI:64479"/>
        <dbReference type="ChEBI" id="CHEBI:78449"/>
        <dbReference type="EC" id="2.3.1.39"/>
    </reaction>
</comment>
<dbReference type="InterPro" id="IPR050858">
    <property type="entry name" value="Mal-CoA-ACP_Trans/PKS_FabD"/>
</dbReference>
<comment type="caution">
    <text evidence="6">The sequence shown here is derived from an EMBL/GenBank/DDBJ whole genome shotgun (WGS) entry which is preliminary data.</text>
</comment>
<dbReference type="PIRSF" id="PIRSF000446">
    <property type="entry name" value="Mct"/>
    <property type="match status" value="1"/>
</dbReference>
<dbReference type="NCBIfam" id="TIGR00128">
    <property type="entry name" value="fabD"/>
    <property type="match status" value="1"/>
</dbReference>
<dbReference type="InterPro" id="IPR001227">
    <property type="entry name" value="Ac_transferase_dom_sf"/>
</dbReference>